<dbReference type="RefSeq" id="WP_225685925.1">
    <property type="nucleotide sequence ID" value="NZ_JAERSE020000001.1"/>
</dbReference>
<comment type="caution">
    <text evidence="3">The sequence shown here is derived from an EMBL/GenBank/DDBJ whole genome shotgun (WGS) entry which is preliminary data.</text>
</comment>
<dbReference type="InterPro" id="IPR036380">
    <property type="entry name" value="Isochorismatase-like_sf"/>
</dbReference>
<dbReference type="CDD" id="cd00431">
    <property type="entry name" value="cysteine_hydrolases"/>
    <property type="match status" value="1"/>
</dbReference>
<dbReference type="InterPro" id="IPR050272">
    <property type="entry name" value="Isochorismatase-like_hydrls"/>
</dbReference>
<dbReference type="Pfam" id="PF00857">
    <property type="entry name" value="Isochorismatase"/>
    <property type="match status" value="1"/>
</dbReference>
<dbReference type="PANTHER" id="PTHR43540:SF1">
    <property type="entry name" value="ISOCHORISMATASE HYDROLASE"/>
    <property type="match status" value="1"/>
</dbReference>
<sequence length="184" mass="20685">MENMKKALLVMDMQLPILGMASNPSELISNVAKAIKKAREKEIPVIFVVLGFRNGLPEISENNQIFYSFKKQLENVDMDNWSTIHPDLGLKKDDIIVTKRRVSAFTGSDLEVVLRGLNIQHLTLTGIATSGIVLSTLREAADKDFKLTVISNCCLDSDEEVHNVLMKKVFPRQAEVVSLDEWEK</sequence>
<dbReference type="InterPro" id="IPR000868">
    <property type="entry name" value="Isochorismatase-like_dom"/>
</dbReference>
<gene>
    <name evidence="3" type="ORF">JI747_002060</name>
</gene>
<keyword evidence="1 3" id="KW-0378">Hydrolase</keyword>
<dbReference type="GO" id="GO:0016787">
    <property type="term" value="F:hydrolase activity"/>
    <property type="evidence" value="ECO:0007669"/>
    <property type="project" value="UniProtKB-KW"/>
</dbReference>
<keyword evidence="4" id="KW-1185">Reference proteome</keyword>
<evidence type="ECO:0000259" key="2">
    <source>
        <dbReference type="Pfam" id="PF00857"/>
    </source>
</evidence>
<dbReference type="EMBL" id="JAERSE020000001">
    <property type="protein sequence ID" value="MCA6065944.1"/>
    <property type="molecule type" value="Genomic_DNA"/>
</dbReference>
<dbReference type="SUPFAM" id="SSF52499">
    <property type="entry name" value="Isochorismatase-like hydrolases"/>
    <property type="match status" value="1"/>
</dbReference>
<proteinExistence type="predicted"/>
<dbReference type="PANTHER" id="PTHR43540">
    <property type="entry name" value="PEROXYUREIDOACRYLATE/UREIDOACRYLATE AMIDOHYDROLASE-RELATED"/>
    <property type="match status" value="1"/>
</dbReference>
<protein>
    <submittedName>
        <fullName evidence="3">Cysteine hydrolase</fullName>
    </submittedName>
</protein>
<feature type="domain" description="Isochorismatase-like" evidence="2">
    <location>
        <begin position="7"/>
        <end position="180"/>
    </location>
</feature>
<reference evidence="3 4" key="1">
    <citation type="submission" date="2021-09" db="EMBL/GenBank/DDBJ databases">
        <title>Genome sequencing and assembly of Chryseobacterium sp. RG1.</title>
        <authorList>
            <person name="Chhetri G."/>
        </authorList>
    </citation>
    <scope>NUCLEOTIDE SEQUENCE [LARGE SCALE GENOMIC DNA]</scope>
    <source>
        <strain evidence="3 4">RG1</strain>
    </source>
</reference>
<evidence type="ECO:0000256" key="1">
    <source>
        <dbReference type="ARBA" id="ARBA00022801"/>
    </source>
</evidence>
<accession>A0ABS7ZW46</accession>
<evidence type="ECO:0000313" key="4">
    <source>
        <dbReference type="Proteomes" id="UP000618240"/>
    </source>
</evidence>
<name>A0ABS7ZW46_9FLAO</name>
<dbReference type="Proteomes" id="UP000618240">
    <property type="component" value="Unassembled WGS sequence"/>
</dbReference>
<organism evidence="3 4">
    <name type="scientific">Chryseobacterium tagetis</name>
    <dbReference type="NCBI Taxonomy" id="2801334"/>
    <lineage>
        <taxon>Bacteria</taxon>
        <taxon>Pseudomonadati</taxon>
        <taxon>Bacteroidota</taxon>
        <taxon>Flavobacteriia</taxon>
        <taxon>Flavobacteriales</taxon>
        <taxon>Weeksellaceae</taxon>
        <taxon>Chryseobacterium group</taxon>
        <taxon>Chryseobacterium</taxon>
    </lineage>
</organism>
<evidence type="ECO:0000313" key="3">
    <source>
        <dbReference type="EMBL" id="MCA6065944.1"/>
    </source>
</evidence>
<dbReference type="Gene3D" id="3.40.50.850">
    <property type="entry name" value="Isochorismatase-like"/>
    <property type="match status" value="1"/>
</dbReference>